<evidence type="ECO:0000313" key="2">
    <source>
        <dbReference type="Proteomes" id="UP000003824"/>
    </source>
</evidence>
<name>D5ZUD6_STRV1</name>
<dbReference type="EMBL" id="DS999641">
    <property type="protein sequence ID" value="EFE66801.2"/>
    <property type="molecule type" value="Genomic_DNA"/>
</dbReference>
<sequence length="31" mass="3538">MGTWGRHEARCDGVPKKAVEALRHPLDTHLR</sequence>
<organism evidence="1 2">
    <name type="scientific">Streptomyces viridosporus (strain ATCC 14672 / DSM 40746 / JCM 4963 / KCTC 9882 / NRRL B-12104 / FH 1290)</name>
    <name type="common">Streptomyces ghanaensis</name>
    <dbReference type="NCBI Taxonomy" id="566461"/>
    <lineage>
        <taxon>Bacteria</taxon>
        <taxon>Bacillati</taxon>
        <taxon>Actinomycetota</taxon>
        <taxon>Actinomycetes</taxon>
        <taxon>Kitasatosporales</taxon>
        <taxon>Streptomycetaceae</taxon>
        <taxon>Streptomyces</taxon>
    </lineage>
</organism>
<dbReference type="Proteomes" id="UP000003824">
    <property type="component" value="Unassembled WGS sequence"/>
</dbReference>
<proteinExistence type="predicted"/>
<protein>
    <submittedName>
        <fullName evidence="1">Predicted protein</fullName>
    </submittedName>
</protein>
<gene>
    <name evidence="1" type="ORF">SSFG_02050</name>
</gene>
<accession>D5ZUD6</accession>
<evidence type="ECO:0000313" key="1">
    <source>
        <dbReference type="EMBL" id="EFE66801.2"/>
    </source>
</evidence>
<dbReference type="AlphaFoldDB" id="D5ZUD6"/>
<reference evidence="2" key="1">
    <citation type="submission" date="2008-12" db="EMBL/GenBank/DDBJ databases">
        <title>Annotation of Streptomyces ghanaensis ATCC 14672.</title>
        <authorList>
            <consortium name="The Broad Institute Genome Sequencing Platform"/>
            <consortium name="Broad Institute Microbial Sequencing Center"/>
            <person name="Fischbach M."/>
            <person name="Ward D."/>
            <person name="Young S."/>
            <person name="Kodira C.D."/>
            <person name="Zeng Q."/>
            <person name="Koehrsen M."/>
            <person name="Godfrey P."/>
            <person name="Alvarado L."/>
            <person name="Berlin A.M."/>
            <person name="Borenstein D."/>
            <person name="Chen Z."/>
            <person name="Engels R."/>
            <person name="Freedman E."/>
            <person name="Gellesch M."/>
            <person name="Goldberg J."/>
            <person name="Griggs A."/>
            <person name="Gujja S."/>
            <person name="Heiman D.I."/>
            <person name="Hepburn T.A."/>
            <person name="Howarth C."/>
            <person name="Jen D."/>
            <person name="Larson L."/>
            <person name="Lewis B."/>
            <person name="Mehta T."/>
            <person name="Park D."/>
            <person name="Pearson M."/>
            <person name="Roberts A."/>
            <person name="Saif S."/>
            <person name="Shea T.D."/>
            <person name="Shenoy N."/>
            <person name="Sisk P."/>
            <person name="Stolte C."/>
            <person name="Sykes S.N."/>
            <person name="Walk T."/>
            <person name="White J."/>
            <person name="Yandava C."/>
            <person name="Straight P."/>
            <person name="Clardy J."/>
            <person name="Hung D."/>
            <person name="Kolter R."/>
            <person name="Mekalanos J."/>
            <person name="Walker S."/>
            <person name="Walsh C.T."/>
            <person name="Wieland B.L.C."/>
            <person name="Ilzarbe M."/>
            <person name="Galagan J."/>
            <person name="Nusbaum C."/>
            <person name="Birren B."/>
        </authorList>
    </citation>
    <scope>NUCLEOTIDE SEQUENCE [LARGE SCALE GENOMIC DNA]</scope>
    <source>
        <strain evidence="2">ATCC 14672 / DSM 40746 / JCM 4963 / KCTC 9882 / NRRL B-12104 / FH 1290</strain>
    </source>
</reference>